<dbReference type="PROSITE" id="PS50887">
    <property type="entry name" value="GGDEF"/>
    <property type="match status" value="1"/>
</dbReference>
<evidence type="ECO:0000313" key="4">
    <source>
        <dbReference type="Proteomes" id="UP000000271"/>
    </source>
</evidence>
<proteinExistence type="predicted"/>
<dbReference type="PANTHER" id="PTHR45138">
    <property type="entry name" value="REGULATORY COMPONENTS OF SENSORY TRANSDUCTION SYSTEM"/>
    <property type="match status" value="1"/>
</dbReference>
<dbReference type="Gene3D" id="2.60.120.260">
    <property type="entry name" value="Galactose-binding domain-like"/>
    <property type="match status" value="1"/>
</dbReference>
<evidence type="ECO:0000259" key="2">
    <source>
        <dbReference type="PROSITE" id="PS50887"/>
    </source>
</evidence>
<name>D6Y1I4_BACIE</name>
<dbReference type="Pfam" id="PF00990">
    <property type="entry name" value="GGDEF"/>
    <property type="match status" value="1"/>
</dbReference>
<dbReference type="OrthoDB" id="9759607at2"/>
<dbReference type="FunFam" id="3.30.70.270:FF:000001">
    <property type="entry name" value="Diguanylate cyclase domain protein"/>
    <property type="match status" value="1"/>
</dbReference>
<dbReference type="KEGG" id="bse:Bsel_3289"/>
<dbReference type="Gene3D" id="3.30.70.270">
    <property type="match status" value="1"/>
</dbReference>
<feature type="transmembrane region" description="Helical" evidence="1">
    <location>
        <begin position="269"/>
        <end position="287"/>
    </location>
</feature>
<sequence length="615" mass="69912">MVQSRRCRFITVRLAAFLIVLSVLMFSGPGTMMAGDYSNNTEEKLDFEGNTVHALQDDWLFFWEELLMPEEVKERIGHAEHLDTWGYWTDTGNYSSKGYATYFKEIRIPEEAVGKSLGLYIPDITASYVLWINGDLIHKQGNVGSEAEEVPWIAPAMIQYTAKSTTLEMVIQVSNFHHREGGPHNAIEFGLYEDVRTVQQASLYIEIMMIGALMLAAVHHFIIFLLRRKDRANLYFSLFCVMIAVRVSLTGERMLYQLFPHFSWELGIHLEYVSFYAGGGIFLLFLYHMYKVYGSGRVTYTLAGISGLFALFVILTPVSVFSESLPYYQMYTGALFLYGFMIIIKAALDRKQGAGMTLALFGVFAVTVVNDMLHHLRLVDSVDMAPVGLLFMIFGQVAIISMRTFSAYEEIEQLSEEQQKWQEHLEDEVARRTEELNDTMKHLKTLSELDGLTGLPNRRMFDEDLITVVKETMDENGKLGLVMLDIDNYKNYNDFYGHLQGDDCLKEVATLFKQVIKEEDSAEVYRYGGEEFAVLVKEASEAETYALAEQIRKRVEEAAIPHEQSDVQNRLTVSAGVAVLQARDLHSPEKLLEQADAALYQAKRSGKNTVKTSRS</sequence>
<protein>
    <submittedName>
        <fullName evidence="3">7TM domain sensor diguanylate cyclase</fullName>
    </submittedName>
</protein>
<dbReference type="SUPFAM" id="SSF55073">
    <property type="entry name" value="Nucleotide cyclase"/>
    <property type="match status" value="1"/>
</dbReference>
<dbReference type="GO" id="GO:0052621">
    <property type="term" value="F:diguanylate cyclase activity"/>
    <property type="evidence" value="ECO:0007669"/>
    <property type="project" value="TreeGrafter"/>
</dbReference>
<feature type="transmembrane region" description="Helical" evidence="1">
    <location>
        <begin position="327"/>
        <end position="348"/>
    </location>
</feature>
<dbReference type="InterPro" id="IPR011623">
    <property type="entry name" value="7TMR_DISM_rcpt_extracell_dom1"/>
</dbReference>
<keyword evidence="1" id="KW-1133">Transmembrane helix</keyword>
<dbReference type="STRING" id="439292.Bsel_3289"/>
<dbReference type="Pfam" id="PF07695">
    <property type="entry name" value="7TMR-DISM_7TM"/>
    <property type="match status" value="1"/>
</dbReference>
<dbReference type="GO" id="GO:1902201">
    <property type="term" value="P:negative regulation of bacterial-type flagellum-dependent cell motility"/>
    <property type="evidence" value="ECO:0007669"/>
    <property type="project" value="TreeGrafter"/>
</dbReference>
<feature type="transmembrane region" description="Helical" evidence="1">
    <location>
        <begin position="355"/>
        <end position="373"/>
    </location>
</feature>
<dbReference type="SMART" id="SM00267">
    <property type="entry name" value="GGDEF"/>
    <property type="match status" value="1"/>
</dbReference>
<feature type="transmembrane region" description="Helical" evidence="1">
    <location>
        <begin position="203"/>
        <end position="225"/>
    </location>
</feature>
<dbReference type="RefSeq" id="WP_013174175.1">
    <property type="nucleotide sequence ID" value="NC_014219.1"/>
</dbReference>
<evidence type="ECO:0000313" key="3">
    <source>
        <dbReference type="EMBL" id="ADI00771.1"/>
    </source>
</evidence>
<dbReference type="eggNOG" id="COG3706">
    <property type="taxonomic scope" value="Bacteria"/>
</dbReference>
<feature type="domain" description="GGDEF" evidence="2">
    <location>
        <begin position="477"/>
        <end position="615"/>
    </location>
</feature>
<feature type="transmembrane region" description="Helical" evidence="1">
    <location>
        <begin position="232"/>
        <end position="249"/>
    </location>
</feature>
<dbReference type="NCBIfam" id="TIGR00254">
    <property type="entry name" value="GGDEF"/>
    <property type="match status" value="1"/>
</dbReference>
<feature type="transmembrane region" description="Helical" evidence="1">
    <location>
        <begin position="385"/>
        <end position="405"/>
    </location>
</feature>
<reference evidence="3" key="1">
    <citation type="submission" date="2009-10" db="EMBL/GenBank/DDBJ databases">
        <title>Complete sequence of Bacillus selenitireducens MLS10.</title>
        <authorList>
            <consortium name="US DOE Joint Genome Institute"/>
            <person name="Lucas S."/>
            <person name="Copeland A."/>
            <person name="Lapidus A."/>
            <person name="Glavina del Rio T."/>
            <person name="Dalin E."/>
            <person name="Tice H."/>
            <person name="Bruce D."/>
            <person name="Goodwin L."/>
            <person name="Pitluck S."/>
            <person name="Sims D."/>
            <person name="Brettin T."/>
            <person name="Detter J.C."/>
            <person name="Han C."/>
            <person name="Larimer F."/>
            <person name="Land M."/>
            <person name="Hauser L."/>
            <person name="Kyrpides N."/>
            <person name="Ovchinnikova G."/>
            <person name="Stolz J."/>
        </authorList>
    </citation>
    <scope>NUCLEOTIDE SEQUENCE [LARGE SCALE GENOMIC DNA]</scope>
    <source>
        <strain evidence="3">MLS10</strain>
    </source>
</reference>
<dbReference type="Proteomes" id="UP000000271">
    <property type="component" value="Chromosome"/>
</dbReference>
<dbReference type="GO" id="GO:0005886">
    <property type="term" value="C:plasma membrane"/>
    <property type="evidence" value="ECO:0007669"/>
    <property type="project" value="TreeGrafter"/>
</dbReference>
<dbReference type="HOGENOM" id="CLU_030706_0_0_9"/>
<keyword evidence="4" id="KW-1185">Reference proteome</keyword>
<dbReference type="InterPro" id="IPR029787">
    <property type="entry name" value="Nucleotide_cyclase"/>
</dbReference>
<evidence type="ECO:0000256" key="1">
    <source>
        <dbReference type="SAM" id="Phobius"/>
    </source>
</evidence>
<dbReference type="InterPro" id="IPR050469">
    <property type="entry name" value="Diguanylate_Cyclase"/>
</dbReference>
<dbReference type="GO" id="GO:0043709">
    <property type="term" value="P:cell adhesion involved in single-species biofilm formation"/>
    <property type="evidence" value="ECO:0007669"/>
    <property type="project" value="TreeGrafter"/>
</dbReference>
<dbReference type="InterPro" id="IPR000160">
    <property type="entry name" value="GGDEF_dom"/>
</dbReference>
<dbReference type="EMBL" id="CP001791">
    <property type="protein sequence ID" value="ADI00771.1"/>
    <property type="molecule type" value="Genomic_DNA"/>
</dbReference>
<dbReference type="InterPro" id="IPR043128">
    <property type="entry name" value="Rev_trsase/Diguanyl_cyclase"/>
</dbReference>
<gene>
    <name evidence="3" type="ordered locus">Bsel_3289</name>
</gene>
<keyword evidence="1" id="KW-0472">Membrane</keyword>
<dbReference type="PANTHER" id="PTHR45138:SF9">
    <property type="entry name" value="DIGUANYLATE CYCLASE DGCM-RELATED"/>
    <property type="match status" value="1"/>
</dbReference>
<dbReference type="AlphaFoldDB" id="D6Y1I4"/>
<organism evidence="3 4">
    <name type="scientific">Bacillus selenitireducens (strain ATCC 700615 / DSM 15326 / MLS10)</name>
    <dbReference type="NCBI Taxonomy" id="439292"/>
    <lineage>
        <taxon>Bacteria</taxon>
        <taxon>Bacillati</taxon>
        <taxon>Bacillota</taxon>
        <taxon>Bacilli</taxon>
        <taxon>Bacillales</taxon>
        <taxon>Bacillaceae</taxon>
        <taxon>Salisediminibacterium</taxon>
    </lineage>
</organism>
<feature type="transmembrane region" description="Helical" evidence="1">
    <location>
        <begin position="299"/>
        <end position="321"/>
    </location>
</feature>
<dbReference type="CDD" id="cd01949">
    <property type="entry name" value="GGDEF"/>
    <property type="match status" value="1"/>
</dbReference>
<accession>D6Y1I4</accession>
<keyword evidence="1" id="KW-0812">Transmembrane</keyword>